<proteinExistence type="predicted"/>
<accession>A0ACC3CID7</accession>
<evidence type="ECO:0000313" key="2">
    <source>
        <dbReference type="Proteomes" id="UP000798662"/>
    </source>
</evidence>
<reference evidence="1" key="1">
    <citation type="submission" date="2019-11" db="EMBL/GenBank/DDBJ databases">
        <title>Nori genome reveals adaptations in red seaweeds to the harsh intertidal environment.</title>
        <authorList>
            <person name="Wang D."/>
            <person name="Mao Y."/>
        </authorList>
    </citation>
    <scope>NUCLEOTIDE SEQUENCE</scope>
    <source>
        <tissue evidence="1">Gametophyte</tissue>
    </source>
</reference>
<dbReference type="EMBL" id="CM020620">
    <property type="protein sequence ID" value="KAK1869939.1"/>
    <property type="molecule type" value="Genomic_DNA"/>
</dbReference>
<dbReference type="Proteomes" id="UP000798662">
    <property type="component" value="Chromosome 3"/>
</dbReference>
<keyword evidence="2" id="KW-1185">Reference proteome</keyword>
<evidence type="ECO:0000313" key="1">
    <source>
        <dbReference type="EMBL" id="KAK1869939.1"/>
    </source>
</evidence>
<comment type="caution">
    <text evidence="1">The sequence shown here is derived from an EMBL/GenBank/DDBJ whole genome shotgun (WGS) entry which is preliminary data.</text>
</comment>
<protein>
    <submittedName>
        <fullName evidence="1">Uncharacterized protein</fullName>
    </submittedName>
</protein>
<sequence>MLEPIKQVSIGSPRSVERRNVHKHESARSQNIASGWSTHPPDLPSDMAGCTPPCPLATIKFCGAVWLWERRAPSRGAAAAMYMGDGTAARRGRRRHCWRKGGAATGGGATRLLTEGRRGRWRVAAGWPAGSPPHGGRPADDEGTPV</sequence>
<name>A0ACC3CID7_PYRYE</name>
<gene>
    <name evidence="1" type="ORF">I4F81_012404</name>
</gene>
<organism evidence="1 2">
    <name type="scientific">Pyropia yezoensis</name>
    <name type="common">Susabi-nori</name>
    <name type="synonym">Porphyra yezoensis</name>
    <dbReference type="NCBI Taxonomy" id="2788"/>
    <lineage>
        <taxon>Eukaryota</taxon>
        <taxon>Rhodophyta</taxon>
        <taxon>Bangiophyceae</taxon>
        <taxon>Bangiales</taxon>
        <taxon>Bangiaceae</taxon>
        <taxon>Pyropia</taxon>
    </lineage>
</organism>